<dbReference type="EMBL" id="HBGQ01037402">
    <property type="protein sequence ID" value="CAD9427008.1"/>
    <property type="molecule type" value="Transcribed_RNA"/>
</dbReference>
<name>A0A7S2CIN1_9DINO</name>
<evidence type="ECO:0000313" key="2">
    <source>
        <dbReference type="EMBL" id="CAD9427008.1"/>
    </source>
</evidence>
<gene>
    <name evidence="2" type="ORF">AAND1436_LOCUS18419</name>
</gene>
<sequence>MALLDYDGKPLSLMEPGLHPEVEDLLQELPSAVHKVLRIFLLSQHLQTIRDLSALHADDLTEAFKATPPDFTLGHRAAVRRLCAAARERFETTSVASACVTAHQQFGEYHDSAPQTPRMSRIDGWSKVTRAQQGESKALRSPRSQSNINGYTRAVVRSPRNASSSRTGCVSGRDGLQSEASRSSTLCSQGGSFGRAGSNGGNSGRETLWTRMYDKADGSPGPSHRAASQFSARPASPRAVMGTAPRPADLWASTLGVRSP</sequence>
<feature type="compositionally biased region" description="Gly residues" evidence="1">
    <location>
        <begin position="191"/>
        <end position="203"/>
    </location>
</feature>
<proteinExistence type="predicted"/>
<organism evidence="2">
    <name type="scientific">Alexandrium andersonii</name>
    <dbReference type="NCBI Taxonomy" id="327968"/>
    <lineage>
        <taxon>Eukaryota</taxon>
        <taxon>Sar</taxon>
        <taxon>Alveolata</taxon>
        <taxon>Dinophyceae</taxon>
        <taxon>Gonyaulacales</taxon>
        <taxon>Pyrocystaceae</taxon>
        <taxon>Alexandrium</taxon>
    </lineage>
</organism>
<protein>
    <submittedName>
        <fullName evidence="2">Uncharacterized protein</fullName>
    </submittedName>
</protein>
<accession>A0A7S2CIN1</accession>
<dbReference type="AlphaFoldDB" id="A0A7S2CIN1"/>
<evidence type="ECO:0000256" key="1">
    <source>
        <dbReference type="SAM" id="MobiDB-lite"/>
    </source>
</evidence>
<feature type="compositionally biased region" description="Polar residues" evidence="1">
    <location>
        <begin position="178"/>
        <end position="189"/>
    </location>
</feature>
<reference evidence="2" key="1">
    <citation type="submission" date="2021-01" db="EMBL/GenBank/DDBJ databases">
        <authorList>
            <person name="Corre E."/>
            <person name="Pelletier E."/>
            <person name="Niang G."/>
            <person name="Scheremetjew M."/>
            <person name="Finn R."/>
            <person name="Kale V."/>
            <person name="Holt S."/>
            <person name="Cochrane G."/>
            <person name="Meng A."/>
            <person name="Brown T."/>
            <person name="Cohen L."/>
        </authorList>
    </citation>
    <scope>NUCLEOTIDE SEQUENCE</scope>
    <source>
        <strain evidence="2">CCMP2222</strain>
    </source>
</reference>
<feature type="region of interest" description="Disordered" evidence="1">
    <location>
        <begin position="129"/>
        <end position="260"/>
    </location>
</feature>